<keyword evidence="13" id="KW-1185">Reference proteome</keyword>
<comment type="similarity">
    <text evidence="4 10">Belongs to the NAD(P)-dependent epimerase/dehydratase family.</text>
</comment>
<evidence type="ECO:0000256" key="10">
    <source>
        <dbReference type="RuleBase" id="RU366046"/>
    </source>
</evidence>
<evidence type="ECO:0000256" key="6">
    <source>
        <dbReference type="ARBA" id="ARBA00018569"/>
    </source>
</evidence>
<dbReference type="EC" id="5.1.3.2" evidence="5 10"/>
<dbReference type="HOGENOM" id="CLU_007383_1_10_0"/>
<dbReference type="EMBL" id="CP001055">
    <property type="protein sequence ID" value="ACC98163.1"/>
    <property type="molecule type" value="Genomic_DNA"/>
</dbReference>
<evidence type="ECO:0000313" key="13">
    <source>
        <dbReference type="Proteomes" id="UP000001029"/>
    </source>
</evidence>
<reference evidence="12 13" key="1">
    <citation type="journal article" date="2009" name="Appl. Environ. Microbiol.">
        <title>Genomic analysis of 'Elusimicrobium minutum,' the first cultivated representative of the phylum 'Elusimicrobia' (formerly termite group 1).</title>
        <authorList>
            <person name="Herlemann D.P.R."/>
            <person name="Geissinger O."/>
            <person name="Ikeda-Ohtsubo W."/>
            <person name="Kunin V."/>
            <person name="Sun H."/>
            <person name="Lapidus A."/>
            <person name="Hugenholtz P."/>
            <person name="Brune A."/>
        </authorList>
    </citation>
    <scope>NUCLEOTIDE SEQUENCE [LARGE SCALE GENOMIC DNA]</scope>
    <source>
        <strain evidence="12 13">Pei191</strain>
    </source>
</reference>
<dbReference type="InterPro" id="IPR036291">
    <property type="entry name" value="NAD(P)-bd_dom_sf"/>
</dbReference>
<dbReference type="InterPro" id="IPR005886">
    <property type="entry name" value="UDP_G4E"/>
</dbReference>
<dbReference type="NCBIfam" id="TIGR01179">
    <property type="entry name" value="galE"/>
    <property type="match status" value="1"/>
</dbReference>
<dbReference type="Proteomes" id="UP000001029">
    <property type="component" value="Chromosome"/>
</dbReference>
<keyword evidence="8 10" id="KW-0413">Isomerase</keyword>
<proteinExistence type="inferred from homology"/>
<dbReference type="CDD" id="cd05247">
    <property type="entry name" value="UDP_G4E_1_SDR_e"/>
    <property type="match status" value="1"/>
</dbReference>
<accession>B2KC36</accession>
<comment type="subunit">
    <text evidence="10">Homodimer.</text>
</comment>
<evidence type="ECO:0000256" key="7">
    <source>
        <dbReference type="ARBA" id="ARBA00023027"/>
    </source>
</evidence>
<dbReference type="OrthoDB" id="9801785at2"/>
<name>B2KC36_ELUMP</name>
<evidence type="ECO:0000256" key="4">
    <source>
        <dbReference type="ARBA" id="ARBA00007637"/>
    </source>
</evidence>
<evidence type="ECO:0000313" key="12">
    <source>
        <dbReference type="EMBL" id="ACC98163.1"/>
    </source>
</evidence>
<dbReference type="AlphaFoldDB" id="B2KC36"/>
<dbReference type="Pfam" id="PF01370">
    <property type="entry name" value="Epimerase"/>
    <property type="match status" value="1"/>
</dbReference>
<comment type="cofactor">
    <cofactor evidence="2 10">
        <name>NAD(+)</name>
        <dbReference type="ChEBI" id="CHEBI:57540"/>
    </cofactor>
</comment>
<feature type="domain" description="NAD-dependent epimerase/dehydratase" evidence="11">
    <location>
        <begin position="4"/>
        <end position="252"/>
    </location>
</feature>
<evidence type="ECO:0000256" key="8">
    <source>
        <dbReference type="ARBA" id="ARBA00023235"/>
    </source>
</evidence>
<dbReference type="GO" id="GO:0006012">
    <property type="term" value="P:galactose metabolic process"/>
    <property type="evidence" value="ECO:0007669"/>
    <property type="project" value="UniProtKB-UniPathway"/>
</dbReference>
<organism evidence="12 13">
    <name type="scientific">Elusimicrobium minutum (strain Pei191)</name>
    <dbReference type="NCBI Taxonomy" id="445932"/>
    <lineage>
        <taxon>Bacteria</taxon>
        <taxon>Pseudomonadati</taxon>
        <taxon>Elusimicrobiota</taxon>
        <taxon>Elusimicrobia</taxon>
        <taxon>Elusimicrobiales</taxon>
        <taxon>Elusimicrobiaceae</taxon>
        <taxon>Elusimicrobium</taxon>
    </lineage>
</organism>
<comment type="catalytic activity">
    <reaction evidence="1 10">
        <text>UDP-alpha-D-glucose = UDP-alpha-D-galactose</text>
        <dbReference type="Rhea" id="RHEA:22168"/>
        <dbReference type="ChEBI" id="CHEBI:58885"/>
        <dbReference type="ChEBI" id="CHEBI:66914"/>
        <dbReference type="EC" id="5.1.3.2"/>
    </reaction>
</comment>
<evidence type="ECO:0000256" key="1">
    <source>
        <dbReference type="ARBA" id="ARBA00000083"/>
    </source>
</evidence>
<evidence type="ECO:0000256" key="5">
    <source>
        <dbReference type="ARBA" id="ARBA00013189"/>
    </source>
</evidence>
<dbReference type="PANTHER" id="PTHR43725">
    <property type="entry name" value="UDP-GLUCOSE 4-EPIMERASE"/>
    <property type="match status" value="1"/>
</dbReference>
<comment type="pathway">
    <text evidence="3 10">Carbohydrate metabolism; galactose metabolism.</text>
</comment>
<evidence type="ECO:0000256" key="9">
    <source>
        <dbReference type="ARBA" id="ARBA00023277"/>
    </source>
</evidence>
<dbReference type="GO" id="GO:0003978">
    <property type="term" value="F:UDP-glucose 4-epimerase activity"/>
    <property type="evidence" value="ECO:0007669"/>
    <property type="project" value="UniProtKB-UniRule"/>
</dbReference>
<dbReference type="PANTHER" id="PTHR43725:SF53">
    <property type="entry name" value="UDP-ARABINOSE 4-EPIMERASE 1"/>
    <property type="match status" value="1"/>
</dbReference>
<dbReference type="InterPro" id="IPR001509">
    <property type="entry name" value="Epimerase_deHydtase"/>
</dbReference>
<evidence type="ECO:0000256" key="3">
    <source>
        <dbReference type="ARBA" id="ARBA00004947"/>
    </source>
</evidence>
<keyword evidence="7 10" id="KW-0520">NAD</keyword>
<dbReference type="KEGG" id="emi:Emin_0608"/>
<protein>
    <recommendedName>
        <fullName evidence="6 10">UDP-glucose 4-epimerase</fullName>
        <ecNumber evidence="5 10">5.1.3.2</ecNumber>
    </recommendedName>
</protein>
<sequence length="324" mass="35908">MKNILVVGGAGYIGSNTVRVLEIKGYSPIVYDNLSKGHKKAVRGIPFIKGDLGDKKKLKTVFSKFKIDAVMHFAAFTEVGESVITPAKYYENNVAKVLNLLDAMVESGINYFVFSSTAATFGEPVKELIDETHPQNPINPYGRTKLMVENILKDYDHSYGLKSVCLRYFNACGASPDGKTGESHDPETHLIPLVFQAALGKRESIKVFGNDYPTPDGTAVRDYIHVNDLASAHILALEKMAKENKSAWYNLGSGSGYSVKEIIETVKEVTGLDFKVENAPRRAGDPAVLVADSAKAKQDLKWEPQFNLKEIIKTVAKWERKRKY</sequence>
<evidence type="ECO:0000259" key="11">
    <source>
        <dbReference type="Pfam" id="PF01370"/>
    </source>
</evidence>
<dbReference type="SUPFAM" id="SSF51735">
    <property type="entry name" value="NAD(P)-binding Rossmann-fold domains"/>
    <property type="match status" value="1"/>
</dbReference>
<dbReference type="STRING" id="445932.Emin_0608"/>
<dbReference type="RefSeq" id="WP_012414778.1">
    <property type="nucleotide sequence ID" value="NC_010644.1"/>
</dbReference>
<dbReference type="Gene3D" id="3.40.50.720">
    <property type="entry name" value="NAD(P)-binding Rossmann-like Domain"/>
    <property type="match status" value="1"/>
</dbReference>
<gene>
    <name evidence="12" type="ordered locus">Emin_0608</name>
</gene>
<evidence type="ECO:0000256" key="2">
    <source>
        <dbReference type="ARBA" id="ARBA00001911"/>
    </source>
</evidence>
<keyword evidence="9 10" id="KW-0119">Carbohydrate metabolism</keyword>
<dbReference type="UniPathway" id="UPA00214"/>
<dbReference type="Gene3D" id="3.90.25.10">
    <property type="entry name" value="UDP-galactose 4-epimerase, domain 1"/>
    <property type="match status" value="1"/>
</dbReference>